<dbReference type="EMBL" id="DF973712">
    <property type="protein sequence ID" value="GAU38351.1"/>
    <property type="molecule type" value="Genomic_DNA"/>
</dbReference>
<evidence type="ECO:0000313" key="1">
    <source>
        <dbReference type="EMBL" id="GAU38351.1"/>
    </source>
</evidence>
<keyword evidence="2" id="KW-1185">Reference proteome</keyword>
<dbReference type="PANTHER" id="PTHR33318">
    <property type="entry name" value="ASPARTYL/GLUTAMYL-TRNA(ASN/GLN) AMIDOTRANSFERASE SUBUNIT"/>
    <property type="match status" value="1"/>
</dbReference>
<gene>
    <name evidence="1" type="ORF">TSUD_209300</name>
</gene>
<dbReference type="PANTHER" id="PTHR33318:SF7">
    <property type="entry name" value="PROTEIN JASON"/>
    <property type="match status" value="1"/>
</dbReference>
<sequence length="157" mass="17957">MAAHTNNNYICPTNTTGICLNDSSCPFRTSHISNNTKPDEQETNILTDDLCKDLGNVSSPVHSSFMKRGGFNSSARDRSHYINPVLKPIENLAQWKFVKEDKKDETMLEGMNVNKSNARDRRHHDNPVLNHVENLAQWKLVKAKRVTFADEMRHDHL</sequence>
<dbReference type="GO" id="GO:0007142">
    <property type="term" value="P:male meiosis II"/>
    <property type="evidence" value="ECO:0007669"/>
    <property type="project" value="InterPro"/>
</dbReference>
<evidence type="ECO:0000313" key="2">
    <source>
        <dbReference type="Proteomes" id="UP000242715"/>
    </source>
</evidence>
<dbReference type="AlphaFoldDB" id="A0A2Z6N3T2"/>
<name>A0A2Z6N3T2_TRISU</name>
<proteinExistence type="predicted"/>
<accession>A0A2Z6N3T2</accession>
<dbReference type="Proteomes" id="UP000242715">
    <property type="component" value="Unassembled WGS sequence"/>
</dbReference>
<organism evidence="1 2">
    <name type="scientific">Trifolium subterraneum</name>
    <name type="common">Subterranean clover</name>
    <dbReference type="NCBI Taxonomy" id="3900"/>
    <lineage>
        <taxon>Eukaryota</taxon>
        <taxon>Viridiplantae</taxon>
        <taxon>Streptophyta</taxon>
        <taxon>Embryophyta</taxon>
        <taxon>Tracheophyta</taxon>
        <taxon>Spermatophyta</taxon>
        <taxon>Magnoliopsida</taxon>
        <taxon>eudicotyledons</taxon>
        <taxon>Gunneridae</taxon>
        <taxon>Pentapetalae</taxon>
        <taxon>rosids</taxon>
        <taxon>fabids</taxon>
        <taxon>Fabales</taxon>
        <taxon>Fabaceae</taxon>
        <taxon>Papilionoideae</taxon>
        <taxon>50 kb inversion clade</taxon>
        <taxon>NPAAA clade</taxon>
        <taxon>Hologalegina</taxon>
        <taxon>IRL clade</taxon>
        <taxon>Trifolieae</taxon>
        <taxon>Trifolium</taxon>
    </lineage>
</organism>
<dbReference type="OrthoDB" id="1427054at2759"/>
<dbReference type="InterPro" id="IPR039300">
    <property type="entry name" value="JASON"/>
</dbReference>
<reference evidence="2" key="1">
    <citation type="journal article" date="2017" name="Front. Plant Sci.">
        <title>Climate Clever Clovers: New Paradigm to Reduce the Environmental Footprint of Ruminants by Breeding Low Methanogenic Forages Utilizing Haplotype Variation.</title>
        <authorList>
            <person name="Kaur P."/>
            <person name="Appels R."/>
            <person name="Bayer P.E."/>
            <person name="Keeble-Gagnere G."/>
            <person name="Wang J."/>
            <person name="Hirakawa H."/>
            <person name="Shirasawa K."/>
            <person name="Vercoe P."/>
            <person name="Stefanova K."/>
            <person name="Durmic Z."/>
            <person name="Nichols P."/>
            <person name="Revell C."/>
            <person name="Isobe S.N."/>
            <person name="Edwards D."/>
            <person name="Erskine W."/>
        </authorList>
    </citation>
    <scope>NUCLEOTIDE SEQUENCE [LARGE SCALE GENOMIC DNA]</scope>
    <source>
        <strain evidence="2">cv. Daliak</strain>
    </source>
</reference>
<protein>
    <submittedName>
        <fullName evidence="1">Uncharacterized protein</fullName>
    </submittedName>
</protein>